<dbReference type="Gene3D" id="2.10.109.10">
    <property type="entry name" value="Umud Fragment, subunit A"/>
    <property type="match status" value="1"/>
</dbReference>
<dbReference type="Pfam" id="PF01381">
    <property type="entry name" value="HTH_3"/>
    <property type="match status" value="1"/>
</dbReference>
<evidence type="ECO:0000313" key="2">
    <source>
        <dbReference type="EMBL" id="EXI85855.1"/>
    </source>
</evidence>
<dbReference type="InterPro" id="IPR010982">
    <property type="entry name" value="Lambda_DNA-bd_dom_sf"/>
</dbReference>
<accession>A0A011Q9M4</accession>
<dbReference type="CDD" id="cd06529">
    <property type="entry name" value="S24_LexA-like"/>
    <property type="match status" value="1"/>
</dbReference>
<dbReference type="PROSITE" id="PS50943">
    <property type="entry name" value="HTH_CROC1"/>
    <property type="match status" value="1"/>
</dbReference>
<dbReference type="InterPro" id="IPR039418">
    <property type="entry name" value="LexA-like"/>
</dbReference>
<dbReference type="InterPro" id="IPR001387">
    <property type="entry name" value="Cro/C1-type_HTH"/>
</dbReference>
<gene>
    <name evidence="2" type="ORF">AW11_03324</name>
</gene>
<name>A0A011Q9M4_ACCRE</name>
<dbReference type="SUPFAM" id="SSF51306">
    <property type="entry name" value="LexA/Signal peptidase"/>
    <property type="match status" value="1"/>
</dbReference>
<dbReference type="AlphaFoldDB" id="A0A011Q9M4"/>
<dbReference type="CDD" id="cd00093">
    <property type="entry name" value="HTH_XRE"/>
    <property type="match status" value="1"/>
</dbReference>
<dbReference type="SUPFAM" id="SSF47413">
    <property type="entry name" value="lambda repressor-like DNA-binding domains"/>
    <property type="match status" value="1"/>
</dbReference>
<keyword evidence="3" id="KW-1185">Reference proteome</keyword>
<dbReference type="SMART" id="SM00530">
    <property type="entry name" value="HTH_XRE"/>
    <property type="match status" value="1"/>
</dbReference>
<sequence>MMKIDSTAAASGNPVAEILEALMSKHRLNQTELAHRSGVSQPAINRILRERSKAKHPRQDTLEKLAAELGVTPDQLAGREPISAHMLARGVVPVLSWEQLLPTDSSGDGGQGAGLACPVEHSDETFALPVLGEAMNGNDGYREGEILFVDPRVPAAHGKDVVVLHGETSLFRRLVLTPEGRFLKTLNPNWPTPIIRLPDDAVVRGTVVFSGRLR</sequence>
<proteinExistence type="predicted"/>
<dbReference type="GO" id="GO:0003677">
    <property type="term" value="F:DNA binding"/>
    <property type="evidence" value="ECO:0007669"/>
    <property type="project" value="InterPro"/>
</dbReference>
<evidence type="ECO:0000259" key="1">
    <source>
        <dbReference type="PROSITE" id="PS50943"/>
    </source>
</evidence>
<dbReference type="Proteomes" id="UP000022141">
    <property type="component" value="Unassembled WGS sequence"/>
</dbReference>
<dbReference type="InterPro" id="IPR036286">
    <property type="entry name" value="LexA/Signal_pep-like_sf"/>
</dbReference>
<dbReference type="Pfam" id="PF00717">
    <property type="entry name" value="Peptidase_S24"/>
    <property type="match status" value="1"/>
</dbReference>
<comment type="caution">
    <text evidence="2">The sequence shown here is derived from an EMBL/GenBank/DDBJ whole genome shotgun (WGS) entry which is preliminary data.</text>
</comment>
<organism evidence="2 3">
    <name type="scientific">Accumulibacter regalis</name>
    <dbReference type="NCBI Taxonomy" id="522306"/>
    <lineage>
        <taxon>Bacteria</taxon>
        <taxon>Pseudomonadati</taxon>
        <taxon>Pseudomonadota</taxon>
        <taxon>Betaproteobacteria</taxon>
        <taxon>Candidatus Accumulibacter</taxon>
    </lineage>
</organism>
<reference evidence="2" key="1">
    <citation type="submission" date="2014-02" db="EMBL/GenBank/DDBJ databases">
        <title>Expanding our view of genomic diversity in Candidatus Accumulibacter clades.</title>
        <authorList>
            <person name="Skennerton C.T."/>
            <person name="Barr J.J."/>
            <person name="Slater F.R."/>
            <person name="Bond P.L."/>
            <person name="Tyson G.W."/>
        </authorList>
    </citation>
    <scope>NUCLEOTIDE SEQUENCE [LARGE SCALE GENOMIC DNA]</scope>
</reference>
<dbReference type="PATRIC" id="fig|1454004.3.peg.3425"/>
<dbReference type="InterPro" id="IPR015927">
    <property type="entry name" value="Peptidase_S24_S26A/B/C"/>
</dbReference>
<feature type="domain" description="HTH cro/C1-type" evidence="1">
    <location>
        <begin position="19"/>
        <end position="76"/>
    </location>
</feature>
<dbReference type="eggNOG" id="COG1974">
    <property type="taxonomic scope" value="Bacteria"/>
</dbReference>
<protein>
    <submittedName>
        <fullName evidence="2">HTH-type transcriptional regulator</fullName>
    </submittedName>
</protein>
<dbReference type="Gene3D" id="1.10.260.40">
    <property type="entry name" value="lambda repressor-like DNA-binding domains"/>
    <property type="match status" value="1"/>
</dbReference>
<dbReference type="STRING" id="1454004.AW11_03324"/>
<dbReference type="EMBL" id="JEMY01000049">
    <property type="protein sequence ID" value="EXI85855.1"/>
    <property type="molecule type" value="Genomic_DNA"/>
</dbReference>
<evidence type="ECO:0000313" key="3">
    <source>
        <dbReference type="Proteomes" id="UP000022141"/>
    </source>
</evidence>